<dbReference type="InterPro" id="IPR011701">
    <property type="entry name" value="MFS"/>
</dbReference>
<feature type="transmembrane region" description="Helical" evidence="6">
    <location>
        <begin position="176"/>
        <end position="195"/>
    </location>
</feature>
<reference evidence="8 9" key="1">
    <citation type="submission" date="2022-11" db="EMBL/GenBank/DDBJ databases">
        <title>Minimal conservation of predation-associated metabolite biosynthetic gene clusters underscores biosynthetic potential of Myxococcota including descriptions for ten novel species: Archangium lansinium sp. nov., Myxococcus landrumus sp. nov., Nannocystis bai.</title>
        <authorList>
            <person name="Ahearne A."/>
            <person name="Stevens C."/>
            <person name="Dowd S."/>
        </authorList>
    </citation>
    <scope>NUCLEOTIDE SEQUENCE [LARGE SCALE GENOMIC DNA]</scope>
    <source>
        <strain evidence="8 9">NCELM</strain>
    </source>
</reference>
<dbReference type="InterPro" id="IPR020846">
    <property type="entry name" value="MFS_dom"/>
</dbReference>
<feature type="transmembrane region" description="Helical" evidence="6">
    <location>
        <begin position="18"/>
        <end position="36"/>
    </location>
</feature>
<dbReference type="RefSeq" id="WP_272003098.1">
    <property type="nucleotide sequence ID" value="NZ_JAQNDN010000019.1"/>
</dbReference>
<evidence type="ECO:0000259" key="7">
    <source>
        <dbReference type="PROSITE" id="PS50850"/>
    </source>
</evidence>
<comment type="subcellular location">
    <subcellularLocation>
        <location evidence="1">Cell membrane</location>
        <topology evidence="1">Multi-pass membrane protein</topology>
    </subcellularLocation>
</comment>
<evidence type="ECO:0000313" key="9">
    <source>
        <dbReference type="Proteomes" id="UP001217838"/>
    </source>
</evidence>
<dbReference type="Proteomes" id="UP001217838">
    <property type="component" value="Unassembled WGS sequence"/>
</dbReference>
<feature type="transmembrane region" description="Helical" evidence="6">
    <location>
        <begin position="115"/>
        <end position="138"/>
    </location>
</feature>
<keyword evidence="3 6" id="KW-0812">Transmembrane</keyword>
<dbReference type="Gene3D" id="1.20.1250.20">
    <property type="entry name" value="MFS general substrate transporter like domains"/>
    <property type="match status" value="2"/>
</dbReference>
<evidence type="ECO:0000256" key="3">
    <source>
        <dbReference type="ARBA" id="ARBA00022692"/>
    </source>
</evidence>
<evidence type="ECO:0000256" key="6">
    <source>
        <dbReference type="SAM" id="Phobius"/>
    </source>
</evidence>
<gene>
    <name evidence="8" type="ORF">POL58_30010</name>
</gene>
<feature type="transmembrane region" description="Helical" evidence="6">
    <location>
        <begin position="357"/>
        <end position="377"/>
    </location>
</feature>
<feature type="domain" description="Major facilitator superfamily (MFS) profile" evidence="7">
    <location>
        <begin position="21"/>
        <end position="417"/>
    </location>
</feature>
<evidence type="ECO:0000256" key="2">
    <source>
        <dbReference type="ARBA" id="ARBA00022475"/>
    </source>
</evidence>
<dbReference type="EMBL" id="JAQNDN010000019">
    <property type="protein sequence ID" value="MDC0672019.1"/>
    <property type="molecule type" value="Genomic_DNA"/>
</dbReference>
<evidence type="ECO:0000256" key="1">
    <source>
        <dbReference type="ARBA" id="ARBA00004651"/>
    </source>
</evidence>
<evidence type="ECO:0000313" key="8">
    <source>
        <dbReference type="EMBL" id="MDC0672019.1"/>
    </source>
</evidence>
<dbReference type="InterPro" id="IPR036259">
    <property type="entry name" value="MFS_trans_sf"/>
</dbReference>
<feature type="transmembrane region" description="Helical" evidence="6">
    <location>
        <begin position="150"/>
        <end position="170"/>
    </location>
</feature>
<feature type="transmembrane region" description="Helical" evidence="6">
    <location>
        <begin position="226"/>
        <end position="253"/>
    </location>
</feature>
<feature type="transmembrane region" description="Helical" evidence="6">
    <location>
        <begin position="329"/>
        <end position="350"/>
    </location>
</feature>
<dbReference type="PROSITE" id="PS50850">
    <property type="entry name" value="MFS"/>
    <property type="match status" value="1"/>
</dbReference>
<proteinExistence type="predicted"/>
<feature type="transmembrane region" description="Helical" evidence="6">
    <location>
        <begin position="389"/>
        <end position="411"/>
    </location>
</feature>
<feature type="transmembrane region" description="Helical" evidence="6">
    <location>
        <begin position="302"/>
        <end position="323"/>
    </location>
</feature>
<dbReference type="Pfam" id="PF07690">
    <property type="entry name" value="MFS_1"/>
    <property type="match status" value="1"/>
</dbReference>
<organism evidence="8 9">
    <name type="scientific">Nannocystis radixulma</name>
    <dbReference type="NCBI Taxonomy" id="2995305"/>
    <lineage>
        <taxon>Bacteria</taxon>
        <taxon>Pseudomonadati</taxon>
        <taxon>Myxococcota</taxon>
        <taxon>Polyangia</taxon>
        <taxon>Nannocystales</taxon>
        <taxon>Nannocystaceae</taxon>
        <taxon>Nannocystis</taxon>
    </lineage>
</organism>
<dbReference type="PANTHER" id="PTHR43124">
    <property type="entry name" value="PURINE EFFLUX PUMP PBUE"/>
    <property type="match status" value="1"/>
</dbReference>
<dbReference type="InterPro" id="IPR050189">
    <property type="entry name" value="MFS_Efflux_Transporters"/>
</dbReference>
<protein>
    <submittedName>
        <fullName evidence="8">MFS transporter</fullName>
    </submittedName>
</protein>
<dbReference type="PANTHER" id="PTHR43124:SF3">
    <property type="entry name" value="CHLORAMPHENICOL EFFLUX PUMP RV0191"/>
    <property type="match status" value="1"/>
</dbReference>
<comment type="caution">
    <text evidence="8">The sequence shown here is derived from an EMBL/GenBank/DDBJ whole genome shotgun (WGS) entry which is preliminary data.</text>
</comment>
<feature type="transmembrane region" description="Helical" evidence="6">
    <location>
        <begin position="89"/>
        <end position="109"/>
    </location>
</feature>
<keyword evidence="5 6" id="KW-0472">Membrane</keyword>
<keyword evidence="9" id="KW-1185">Reference proteome</keyword>
<sequence length="432" mass="44625">MITTDADIEEPPKAPRSFAWVVFALTFGLLLSDYMSRQVLNAVFPALKAEWDLSDTQLGSLNSVVALLVGVLTFPLSVLADRWGRARSIMWMAGVWSLATAACALADSYGQLFVARFFVGVGEAAYGSVGIALILSVFPAQWRASLTGAFTASGALGAVLGMALGGMIAARFGWRWAFGAMAVFGLALVTVYGVVVTERRLAAARVERTGSARSGGRSLRGLFAELFPSMAVCCAYVGSGLQLFTMAALMAWLPSYVHRYYGLPGDQAALVAAVFALLGAVGMAGCGVVTDRLSGACATRRWTFALAFSALSSVLILLGFRLPAGTAQLVSLGAGMLLVAGTTGPAGAMVADLTNPAIHAAAFATLTLANNLLGLAPGPFITGVLADRIGLLGALRTIPVVALAAALAFALGRRSTARGLQGPPARQVPTTA</sequence>
<feature type="transmembrane region" description="Helical" evidence="6">
    <location>
        <begin position="268"/>
        <end position="290"/>
    </location>
</feature>
<keyword evidence="2" id="KW-1003">Cell membrane</keyword>
<evidence type="ECO:0000256" key="5">
    <source>
        <dbReference type="ARBA" id="ARBA00023136"/>
    </source>
</evidence>
<accession>A0ABT5BCZ1</accession>
<feature type="transmembrane region" description="Helical" evidence="6">
    <location>
        <begin position="56"/>
        <end position="77"/>
    </location>
</feature>
<name>A0ABT5BCZ1_9BACT</name>
<dbReference type="SUPFAM" id="SSF103473">
    <property type="entry name" value="MFS general substrate transporter"/>
    <property type="match status" value="1"/>
</dbReference>
<evidence type="ECO:0000256" key="4">
    <source>
        <dbReference type="ARBA" id="ARBA00022989"/>
    </source>
</evidence>
<keyword evidence="4 6" id="KW-1133">Transmembrane helix</keyword>